<keyword evidence="2" id="KW-0812">Transmembrane</keyword>
<dbReference type="AlphaFoldDB" id="A4S0U6"/>
<evidence type="ECO:0000313" key="3">
    <source>
        <dbReference type="EMBL" id="ABO97095.1"/>
    </source>
</evidence>
<dbReference type="Proteomes" id="UP000001568">
    <property type="component" value="Chromosome 7"/>
</dbReference>
<proteinExistence type="predicted"/>
<dbReference type="OrthoDB" id="10541645at2759"/>
<evidence type="ECO:0000313" key="4">
    <source>
        <dbReference type="Proteomes" id="UP000001568"/>
    </source>
</evidence>
<keyword evidence="2" id="KW-1133">Transmembrane helix</keyword>
<keyword evidence="4" id="KW-1185">Reference proteome</keyword>
<feature type="region of interest" description="Disordered" evidence="1">
    <location>
        <begin position="31"/>
        <end position="71"/>
    </location>
</feature>
<gene>
    <name evidence="3" type="ORF">OSTLU_32869</name>
</gene>
<dbReference type="KEGG" id="olu:OSTLU_32869"/>
<evidence type="ECO:0000256" key="2">
    <source>
        <dbReference type="SAM" id="Phobius"/>
    </source>
</evidence>
<dbReference type="RefSeq" id="XP_001418802.1">
    <property type="nucleotide sequence ID" value="XM_001418765.1"/>
</dbReference>
<dbReference type="Gramene" id="ABO97095">
    <property type="protein sequence ID" value="ABO97095"/>
    <property type="gene ID" value="OSTLU_32869"/>
</dbReference>
<dbReference type="GeneID" id="5002697"/>
<protein>
    <recommendedName>
        <fullName evidence="5">Transmembrane protein</fullName>
    </recommendedName>
</protein>
<sequence>MDIFGSRLRAQEGAFFKSEAERDIEKLAARRRARNADGAEALLASGDDEKDARASSSSSASGNDYAKAGSAARGGVDKLGSVYAEELRLPGTTTNARATHLRRTVGRGDETKRDGLRRAASDGRDSIFAAQTLGSKLNRRDWMREVSADLRRAAAERKALSPMEIKALETSQMAQRHAMVGGLRALAYGTVLAFVGVVGGSVAASSLFQIDSHGDFERKFRATFEPHVQAARASAEPYKRWIAADGGEGVASRVSLLENSAMVSRLRAKLGRRKDDGHSGPF</sequence>
<accession>A4S0U6</accession>
<dbReference type="EMBL" id="CP000587">
    <property type="protein sequence ID" value="ABO97095.1"/>
    <property type="molecule type" value="Genomic_DNA"/>
</dbReference>
<evidence type="ECO:0000256" key="1">
    <source>
        <dbReference type="SAM" id="MobiDB-lite"/>
    </source>
</evidence>
<name>A4S0U6_OSTLU</name>
<organism evidence="3 4">
    <name type="scientific">Ostreococcus lucimarinus (strain CCE9901)</name>
    <dbReference type="NCBI Taxonomy" id="436017"/>
    <lineage>
        <taxon>Eukaryota</taxon>
        <taxon>Viridiplantae</taxon>
        <taxon>Chlorophyta</taxon>
        <taxon>Mamiellophyceae</taxon>
        <taxon>Mamiellales</taxon>
        <taxon>Bathycoccaceae</taxon>
        <taxon>Ostreococcus</taxon>
    </lineage>
</organism>
<evidence type="ECO:0008006" key="5">
    <source>
        <dbReference type="Google" id="ProtNLM"/>
    </source>
</evidence>
<reference evidence="3 4" key="1">
    <citation type="journal article" date="2007" name="Proc. Natl. Acad. Sci. U.S.A.">
        <title>The tiny eukaryote Ostreococcus provides genomic insights into the paradox of plankton speciation.</title>
        <authorList>
            <person name="Palenik B."/>
            <person name="Grimwood J."/>
            <person name="Aerts A."/>
            <person name="Rouze P."/>
            <person name="Salamov A."/>
            <person name="Putnam N."/>
            <person name="Dupont C."/>
            <person name="Jorgensen R."/>
            <person name="Derelle E."/>
            <person name="Rombauts S."/>
            <person name="Zhou K."/>
            <person name="Otillar R."/>
            <person name="Merchant S.S."/>
            <person name="Podell S."/>
            <person name="Gaasterland T."/>
            <person name="Napoli C."/>
            <person name="Gendler K."/>
            <person name="Manuell A."/>
            <person name="Tai V."/>
            <person name="Vallon O."/>
            <person name="Piganeau G."/>
            <person name="Jancek S."/>
            <person name="Heijde M."/>
            <person name="Jabbari K."/>
            <person name="Bowler C."/>
            <person name="Lohr M."/>
            <person name="Robbens S."/>
            <person name="Werner G."/>
            <person name="Dubchak I."/>
            <person name="Pazour G.J."/>
            <person name="Ren Q."/>
            <person name="Paulsen I."/>
            <person name="Delwiche C."/>
            <person name="Schmutz J."/>
            <person name="Rokhsar D."/>
            <person name="Van de Peer Y."/>
            <person name="Moreau H."/>
            <person name="Grigoriev I.V."/>
        </authorList>
    </citation>
    <scope>NUCLEOTIDE SEQUENCE [LARGE SCALE GENOMIC DNA]</scope>
    <source>
        <strain evidence="3 4">CCE9901</strain>
    </source>
</reference>
<dbReference type="HOGENOM" id="CLU_988300_0_0_1"/>
<keyword evidence="2" id="KW-0472">Membrane</keyword>
<feature type="transmembrane region" description="Helical" evidence="2">
    <location>
        <begin position="185"/>
        <end position="208"/>
    </location>
</feature>